<comment type="similarity">
    <text evidence="2">Belongs to the CRISP family.</text>
</comment>
<dbReference type="PRINTS" id="PR00837">
    <property type="entry name" value="V5TPXLIKE"/>
</dbReference>
<dbReference type="GO" id="GO:0005576">
    <property type="term" value="C:extracellular region"/>
    <property type="evidence" value="ECO:0007669"/>
    <property type="project" value="UniProtKB-SubCell"/>
</dbReference>
<evidence type="ECO:0000256" key="7">
    <source>
        <dbReference type="SAM" id="MobiDB-lite"/>
    </source>
</evidence>
<dbReference type="STRING" id="52904.ENSSMAP00000027254"/>
<dbReference type="InterPro" id="IPR014044">
    <property type="entry name" value="CAP_dom"/>
</dbReference>
<dbReference type="AlphaFoldDB" id="A0A2U9CYE8"/>
<dbReference type="CDD" id="cd18814">
    <property type="entry name" value="CAP_PI15"/>
    <property type="match status" value="1"/>
</dbReference>
<dbReference type="Pfam" id="PF00188">
    <property type="entry name" value="CAP"/>
    <property type="match status" value="1"/>
</dbReference>
<keyword evidence="4" id="KW-0646">Protease inhibitor</keyword>
<keyword evidence="5" id="KW-0732">Signal</keyword>
<sequence>MTRSPGLTKPQPDAAPAGPPFSTQKATWKQQRGLETVTLDSSERPNNSQTCIQTTPGQNIQSGGDSLQPCLERSLFSKYGALCLWVILDANFTHLGAARGHGTDTRTISKSRRKRYISQNDMLAILDYHNKVRGKVFPPASNMEYMVWDDTLAKTSEDWAHACLWEHGPPHLLRFLGQNLSVRTGRYRSILQLVKPWYDEVKDYSFPYPRDCNPRCPLRCYGPMCTHYTQMVWATSNKVGCAVHTCHNMNVWGSVWKRATYLVCNYSPKGNWIGEAPYKVGVPCSACPPSYGGSCSNNMCFPALKTNYLHCATETLFSIPPGGFAQQPRTTLFSAHTCSLWCYGHRTSMLCALPSQECCDVQIKAFDLRGKTYTGACQRSSCCLTLHEVTRFMLELNAFSVPTLEQIGEALALFKSFSDCLVCHVHVEEKQSCAHCNLSSCPYMPCKRFTFHPCRMLVNVCPTHVVRILPFNEGLRSSSQNINR</sequence>
<dbReference type="GO" id="GO:0030414">
    <property type="term" value="F:peptidase inhibitor activity"/>
    <property type="evidence" value="ECO:0007669"/>
    <property type="project" value="UniProtKB-KW"/>
</dbReference>
<evidence type="ECO:0000256" key="2">
    <source>
        <dbReference type="ARBA" id="ARBA00009923"/>
    </source>
</evidence>
<evidence type="ECO:0000259" key="8">
    <source>
        <dbReference type="SMART" id="SM00198"/>
    </source>
</evidence>
<dbReference type="InterPro" id="IPR035940">
    <property type="entry name" value="CAP_sf"/>
</dbReference>
<organism evidence="9 10">
    <name type="scientific">Scophthalmus maximus</name>
    <name type="common">Turbot</name>
    <name type="synonym">Psetta maxima</name>
    <dbReference type="NCBI Taxonomy" id="52904"/>
    <lineage>
        <taxon>Eukaryota</taxon>
        <taxon>Metazoa</taxon>
        <taxon>Chordata</taxon>
        <taxon>Craniata</taxon>
        <taxon>Vertebrata</taxon>
        <taxon>Euteleostomi</taxon>
        <taxon>Actinopterygii</taxon>
        <taxon>Neopterygii</taxon>
        <taxon>Teleostei</taxon>
        <taxon>Neoteleostei</taxon>
        <taxon>Acanthomorphata</taxon>
        <taxon>Carangaria</taxon>
        <taxon>Pleuronectiformes</taxon>
        <taxon>Pleuronectoidei</taxon>
        <taxon>Scophthalmidae</taxon>
        <taxon>Scophthalmus</taxon>
    </lineage>
</organism>
<gene>
    <name evidence="9" type="ORF">SMAX5B_001708</name>
</gene>
<name>A0A2U9CYE8_SCOMX</name>
<evidence type="ECO:0000256" key="5">
    <source>
        <dbReference type="ARBA" id="ARBA00022729"/>
    </source>
</evidence>
<feature type="region of interest" description="Disordered" evidence="7">
    <location>
        <begin position="1"/>
        <end position="64"/>
    </location>
</feature>
<protein>
    <submittedName>
        <fullName evidence="9">Peptidase inhibitor 15-A</fullName>
    </submittedName>
</protein>
<accession>A0A2U9CYE8</accession>
<evidence type="ECO:0000256" key="6">
    <source>
        <dbReference type="ARBA" id="ARBA00023180"/>
    </source>
</evidence>
<dbReference type="SUPFAM" id="SSF55797">
    <property type="entry name" value="PR-1-like"/>
    <property type="match status" value="1"/>
</dbReference>
<feature type="compositionally biased region" description="Polar residues" evidence="7">
    <location>
        <begin position="38"/>
        <end position="64"/>
    </location>
</feature>
<keyword evidence="3" id="KW-0964">Secreted</keyword>
<dbReference type="Gene3D" id="3.40.33.10">
    <property type="entry name" value="CAP"/>
    <property type="match status" value="1"/>
</dbReference>
<comment type="subcellular location">
    <subcellularLocation>
        <location evidence="1">Secreted</location>
    </subcellularLocation>
</comment>
<reference evidence="9 10" key="1">
    <citation type="submission" date="2017-12" db="EMBL/GenBank/DDBJ databases">
        <title>Integrating genomic resources of turbot (Scophthalmus maximus) in depth evaluation of genetic and physical mapping variation across individuals.</title>
        <authorList>
            <person name="Martinez P."/>
        </authorList>
    </citation>
    <scope>NUCLEOTIDE SEQUENCE [LARGE SCALE GENOMIC DNA]</scope>
</reference>
<dbReference type="FunFam" id="3.40.33.10:FF:000003">
    <property type="entry name" value="Peptidase inhibitor 15"/>
    <property type="match status" value="1"/>
</dbReference>
<evidence type="ECO:0000256" key="1">
    <source>
        <dbReference type="ARBA" id="ARBA00004613"/>
    </source>
</evidence>
<dbReference type="Proteomes" id="UP000246464">
    <property type="component" value="Chromosome 21"/>
</dbReference>
<keyword evidence="6" id="KW-0325">Glycoprotein</keyword>
<keyword evidence="10" id="KW-1185">Reference proteome</keyword>
<evidence type="ECO:0000313" key="9">
    <source>
        <dbReference type="EMBL" id="AWP20726.1"/>
    </source>
</evidence>
<proteinExistence type="inferred from homology"/>
<dbReference type="EMBL" id="CP026263">
    <property type="protein sequence ID" value="AWP20726.1"/>
    <property type="molecule type" value="Genomic_DNA"/>
</dbReference>
<evidence type="ECO:0000256" key="4">
    <source>
        <dbReference type="ARBA" id="ARBA00022690"/>
    </source>
</evidence>
<dbReference type="PANTHER" id="PTHR10334">
    <property type="entry name" value="CYSTEINE-RICH SECRETORY PROTEIN-RELATED"/>
    <property type="match status" value="1"/>
</dbReference>
<dbReference type="PROSITE" id="PS01010">
    <property type="entry name" value="CRISP_2"/>
    <property type="match status" value="1"/>
</dbReference>
<feature type="compositionally biased region" description="Polar residues" evidence="7">
    <location>
        <begin position="21"/>
        <end position="30"/>
    </location>
</feature>
<dbReference type="InterPro" id="IPR018244">
    <property type="entry name" value="Allrgn_V5/Tpx1_CS"/>
</dbReference>
<evidence type="ECO:0000313" key="10">
    <source>
        <dbReference type="Proteomes" id="UP000246464"/>
    </source>
</evidence>
<dbReference type="InterPro" id="IPR001283">
    <property type="entry name" value="CRISP-related"/>
</dbReference>
<feature type="domain" description="SCP" evidence="8">
    <location>
        <begin position="120"/>
        <end position="274"/>
    </location>
</feature>
<dbReference type="InterPro" id="IPR047832">
    <property type="entry name" value="PI15_CAP"/>
</dbReference>
<evidence type="ECO:0000256" key="3">
    <source>
        <dbReference type="ARBA" id="ARBA00022525"/>
    </source>
</evidence>
<dbReference type="SMART" id="SM00198">
    <property type="entry name" value="SCP"/>
    <property type="match status" value="1"/>
</dbReference>